<dbReference type="AlphaFoldDB" id="A0A8G1UBY6"/>
<dbReference type="Proteomes" id="UP000267408">
    <property type="component" value="Unassembled WGS sequence"/>
</dbReference>
<dbReference type="Gene3D" id="1.10.260.40">
    <property type="entry name" value="lambda repressor-like DNA-binding domains"/>
    <property type="match status" value="1"/>
</dbReference>
<evidence type="ECO:0000313" key="2">
    <source>
        <dbReference type="EMBL" id="ROR37957.1"/>
    </source>
</evidence>
<protein>
    <submittedName>
        <fullName evidence="2">Helix-turn-helix protein</fullName>
    </submittedName>
</protein>
<dbReference type="Pfam" id="PF19054">
    <property type="entry name" value="DUF5753"/>
    <property type="match status" value="1"/>
</dbReference>
<proteinExistence type="predicted"/>
<dbReference type="InterPro" id="IPR001387">
    <property type="entry name" value="Cro/C1-type_HTH"/>
</dbReference>
<organism evidence="2 3">
    <name type="scientific">Kitasatospora cineracea</name>
    <dbReference type="NCBI Taxonomy" id="88074"/>
    <lineage>
        <taxon>Bacteria</taxon>
        <taxon>Bacillati</taxon>
        <taxon>Actinomycetota</taxon>
        <taxon>Actinomycetes</taxon>
        <taxon>Kitasatosporales</taxon>
        <taxon>Streptomycetaceae</taxon>
        <taxon>Kitasatospora</taxon>
    </lineage>
</organism>
<evidence type="ECO:0000313" key="3">
    <source>
        <dbReference type="Proteomes" id="UP000267408"/>
    </source>
</evidence>
<dbReference type="InterPro" id="IPR043917">
    <property type="entry name" value="DUF5753"/>
</dbReference>
<gene>
    <name evidence="2" type="ORF">EDD39_6118</name>
</gene>
<dbReference type="InterPro" id="IPR010982">
    <property type="entry name" value="Lambda_DNA-bd_dom_sf"/>
</dbReference>
<dbReference type="EMBL" id="RJVJ01000002">
    <property type="protein sequence ID" value="ROR37957.1"/>
    <property type="molecule type" value="Genomic_DNA"/>
</dbReference>
<evidence type="ECO:0000259" key="1">
    <source>
        <dbReference type="PROSITE" id="PS50943"/>
    </source>
</evidence>
<reference evidence="2 3" key="1">
    <citation type="submission" date="2018-11" db="EMBL/GenBank/DDBJ databases">
        <title>Sequencing the genomes of 1000 actinobacteria strains.</title>
        <authorList>
            <person name="Klenk H.-P."/>
        </authorList>
    </citation>
    <scope>NUCLEOTIDE SEQUENCE [LARGE SCALE GENOMIC DNA]</scope>
    <source>
        <strain evidence="2 3">DSM 44780</strain>
    </source>
</reference>
<feature type="domain" description="HTH cro/C1-type" evidence="1">
    <location>
        <begin position="1"/>
        <end position="54"/>
    </location>
</feature>
<dbReference type="SMART" id="SM00530">
    <property type="entry name" value="HTH_XRE"/>
    <property type="match status" value="1"/>
</dbReference>
<accession>A0A8G1UBY6</accession>
<dbReference type="SUPFAM" id="SSF47413">
    <property type="entry name" value="lambda repressor-like DNA-binding domains"/>
    <property type="match status" value="1"/>
</dbReference>
<comment type="caution">
    <text evidence="2">The sequence shown here is derived from an EMBL/GenBank/DDBJ whole genome shotgun (WGS) entry which is preliminary data.</text>
</comment>
<name>A0A8G1UBY6_9ACTN</name>
<sequence>MRELRKRARLSQDELGALVRYTGAYISLIENGKRVPPAGFARTADQALGGMGTLESTWFLLGHTTLVEGFPEYIVLEAKARLIRLFKAGMVPGLVQTEEYASAVEAGYVARGSITTEQAEERVRVVLVRQAPIEQPDGPRLHLVLDESCLRSVIGGPQVMVRQLDHLLALVDHPRVVLQVMPFERGALRPFTHFVGLLSMPDHELLGYTETPQRGYLTRDPDTVATWTTDYDLLQVEALSQADSATMIREIREGFQHGDQSQHRGAARRRMAQVQLQRGRRRVRRGDS</sequence>
<dbReference type="GO" id="GO:0003677">
    <property type="term" value="F:DNA binding"/>
    <property type="evidence" value="ECO:0007669"/>
    <property type="project" value="InterPro"/>
</dbReference>
<dbReference type="CDD" id="cd00093">
    <property type="entry name" value="HTH_XRE"/>
    <property type="match status" value="1"/>
</dbReference>
<dbReference type="Pfam" id="PF13560">
    <property type="entry name" value="HTH_31"/>
    <property type="match status" value="1"/>
</dbReference>
<dbReference type="PROSITE" id="PS50943">
    <property type="entry name" value="HTH_CROC1"/>
    <property type="match status" value="1"/>
</dbReference>